<keyword evidence="3 5" id="KW-1133">Transmembrane helix</keyword>
<comment type="subcellular location">
    <subcellularLocation>
        <location evidence="1">Membrane</location>
        <topology evidence="1">Multi-pass membrane protein</topology>
    </subcellularLocation>
</comment>
<sequence length="402" mass="46787">MISIPTQSSQTSISYKFNQTEISSISYHSNISIHNLSRPDLNIEYTYKNKLKSGIKWLIDPFQQCCLSKTRIHKTSKYLFDSECLKTEFNRVNHLLKYFTFGVMFTNGLLGFIVFFIGLWSSFEHRKISHMPTTNTKDTTSLNPFNLIGIILCIFGLLFFILCIISCLGINRENLNLLRISLIGQFLTLIFFFIFAIIILIWGGKIRHKIAYAMMIGLKQHYHIDKAWTSFFDKLHLNYFCCGILLMTDYLGVYSFNDWNDNPNYACTSSNIPQSFDACSVPFTCCKREQKENDKHLYMKSLAFTCGINVLPSHNMTINMDEIQERININGCFDEILPIIQQLIITAAVFMLLICVIIFITIFLTCLLTFDIRLTKSNVKRYCQKKRHTNEENHSEKEEEKF</sequence>
<name>A0A814XE35_9BILA</name>
<organism evidence="6 8">
    <name type="scientific">Rotaria sordida</name>
    <dbReference type="NCBI Taxonomy" id="392033"/>
    <lineage>
        <taxon>Eukaryota</taxon>
        <taxon>Metazoa</taxon>
        <taxon>Spiralia</taxon>
        <taxon>Gnathifera</taxon>
        <taxon>Rotifera</taxon>
        <taxon>Eurotatoria</taxon>
        <taxon>Bdelloidea</taxon>
        <taxon>Philodinida</taxon>
        <taxon>Philodinidae</taxon>
        <taxon>Rotaria</taxon>
    </lineage>
</organism>
<gene>
    <name evidence="7" type="ORF">OTI717_LOCUS6022</name>
    <name evidence="6" type="ORF">RFH988_LOCUS25343</name>
</gene>
<protein>
    <recommendedName>
        <fullName evidence="9">Tetraspanin</fullName>
    </recommendedName>
</protein>
<evidence type="ECO:0000256" key="4">
    <source>
        <dbReference type="ARBA" id="ARBA00023136"/>
    </source>
</evidence>
<evidence type="ECO:0000313" key="6">
    <source>
        <dbReference type="EMBL" id="CAF1215267.1"/>
    </source>
</evidence>
<dbReference type="Pfam" id="PF00335">
    <property type="entry name" value="Tetraspanin"/>
    <property type="match status" value="1"/>
</dbReference>
<dbReference type="GO" id="GO:0016020">
    <property type="term" value="C:membrane"/>
    <property type="evidence" value="ECO:0007669"/>
    <property type="project" value="UniProtKB-SubCell"/>
</dbReference>
<evidence type="ECO:0000256" key="3">
    <source>
        <dbReference type="ARBA" id="ARBA00022989"/>
    </source>
</evidence>
<dbReference type="AlphaFoldDB" id="A0A814XE35"/>
<evidence type="ECO:0000313" key="8">
    <source>
        <dbReference type="Proteomes" id="UP000663882"/>
    </source>
</evidence>
<dbReference type="Proteomes" id="UP000663823">
    <property type="component" value="Unassembled WGS sequence"/>
</dbReference>
<feature type="transmembrane region" description="Helical" evidence="5">
    <location>
        <begin position="343"/>
        <end position="370"/>
    </location>
</feature>
<dbReference type="InterPro" id="IPR018499">
    <property type="entry name" value="Tetraspanin/Peripherin"/>
</dbReference>
<accession>A0A814XE35</accession>
<feature type="transmembrane region" description="Helical" evidence="5">
    <location>
        <begin position="144"/>
        <end position="171"/>
    </location>
</feature>
<feature type="transmembrane region" description="Helical" evidence="5">
    <location>
        <begin position="98"/>
        <end position="123"/>
    </location>
</feature>
<dbReference type="OrthoDB" id="2014092at2759"/>
<evidence type="ECO:0000256" key="1">
    <source>
        <dbReference type="ARBA" id="ARBA00004141"/>
    </source>
</evidence>
<comment type="caution">
    <text evidence="6">The sequence shown here is derived from an EMBL/GenBank/DDBJ whole genome shotgun (WGS) entry which is preliminary data.</text>
</comment>
<reference evidence="6" key="1">
    <citation type="submission" date="2021-02" db="EMBL/GenBank/DDBJ databases">
        <authorList>
            <person name="Nowell W R."/>
        </authorList>
    </citation>
    <scope>NUCLEOTIDE SEQUENCE</scope>
</reference>
<evidence type="ECO:0000256" key="5">
    <source>
        <dbReference type="SAM" id="Phobius"/>
    </source>
</evidence>
<dbReference type="Proteomes" id="UP000663882">
    <property type="component" value="Unassembled WGS sequence"/>
</dbReference>
<feature type="transmembrane region" description="Helical" evidence="5">
    <location>
        <begin position="177"/>
        <end position="202"/>
    </location>
</feature>
<dbReference type="EMBL" id="CAJOAX010000411">
    <property type="protein sequence ID" value="CAF3585275.1"/>
    <property type="molecule type" value="Genomic_DNA"/>
</dbReference>
<evidence type="ECO:0008006" key="9">
    <source>
        <dbReference type="Google" id="ProtNLM"/>
    </source>
</evidence>
<evidence type="ECO:0000256" key="2">
    <source>
        <dbReference type="ARBA" id="ARBA00022692"/>
    </source>
</evidence>
<dbReference type="EMBL" id="CAJNOO010001922">
    <property type="protein sequence ID" value="CAF1215267.1"/>
    <property type="molecule type" value="Genomic_DNA"/>
</dbReference>
<evidence type="ECO:0000313" key="7">
    <source>
        <dbReference type="EMBL" id="CAF3585275.1"/>
    </source>
</evidence>
<proteinExistence type="predicted"/>
<keyword evidence="4 5" id="KW-0472">Membrane</keyword>
<keyword evidence="2 5" id="KW-0812">Transmembrane</keyword>